<keyword evidence="4" id="KW-0694">RNA-binding</keyword>
<name>A0A7V0T6L2_UNCW3</name>
<dbReference type="EMBL" id="DSBX01000241">
    <property type="protein sequence ID" value="HDQ99903.1"/>
    <property type="molecule type" value="Genomic_DNA"/>
</dbReference>
<organism evidence="8">
    <name type="scientific">candidate division WOR-3 bacterium</name>
    <dbReference type="NCBI Taxonomy" id="2052148"/>
    <lineage>
        <taxon>Bacteria</taxon>
        <taxon>Bacteria division WOR-3</taxon>
    </lineage>
</organism>
<comment type="similarity">
    <text evidence="2">Belongs to the CRISPR-associated Csm5 family.</text>
</comment>
<dbReference type="Pfam" id="PF03787">
    <property type="entry name" value="RAMPs"/>
    <property type="match status" value="1"/>
</dbReference>
<dbReference type="AlphaFoldDB" id="A0A7V0T6L2"/>
<protein>
    <recommendedName>
        <fullName evidence="3">CRISPR system Cms protein Csm5</fullName>
    </recommendedName>
    <alternativeName>
        <fullName evidence="6">CRISPR type III A-associated protein Csm5</fullName>
    </alternativeName>
</protein>
<keyword evidence="5" id="KW-0051">Antiviral defense</keyword>
<evidence type="ECO:0000259" key="7">
    <source>
        <dbReference type="Pfam" id="PF03787"/>
    </source>
</evidence>
<dbReference type="InterPro" id="IPR010173">
    <property type="entry name" value="CRISPR-assoc_Csm5"/>
</dbReference>
<reference evidence="8" key="1">
    <citation type="journal article" date="2020" name="mSystems">
        <title>Genome- and Community-Level Interaction Insights into Carbon Utilization and Element Cycling Functions of Hydrothermarchaeota in Hydrothermal Sediment.</title>
        <authorList>
            <person name="Zhou Z."/>
            <person name="Liu Y."/>
            <person name="Xu W."/>
            <person name="Pan J."/>
            <person name="Luo Z.H."/>
            <person name="Li M."/>
        </authorList>
    </citation>
    <scope>NUCLEOTIDE SEQUENCE [LARGE SCALE GENOMIC DNA]</scope>
    <source>
        <strain evidence="8">SpSt-1182</strain>
    </source>
</reference>
<dbReference type="Proteomes" id="UP000885672">
    <property type="component" value="Unassembled WGS sequence"/>
</dbReference>
<proteinExistence type="inferred from homology"/>
<gene>
    <name evidence="8" type="primary">csm5</name>
    <name evidence="8" type="ORF">ENN51_06435</name>
</gene>
<evidence type="ECO:0000256" key="2">
    <source>
        <dbReference type="ARBA" id="ARBA00006680"/>
    </source>
</evidence>
<evidence type="ECO:0000256" key="4">
    <source>
        <dbReference type="ARBA" id="ARBA00022884"/>
    </source>
</evidence>
<evidence type="ECO:0000256" key="1">
    <source>
        <dbReference type="ARBA" id="ARBA00003088"/>
    </source>
</evidence>
<dbReference type="GO" id="GO:0051607">
    <property type="term" value="P:defense response to virus"/>
    <property type="evidence" value="ECO:0007669"/>
    <property type="project" value="UniProtKB-KW"/>
</dbReference>
<evidence type="ECO:0000256" key="3">
    <source>
        <dbReference type="ARBA" id="ARBA00016113"/>
    </source>
</evidence>
<accession>A0A7V0T6L2</accession>
<comment type="function">
    <text evidence="1">This subunit might be involved in maturation of a crRNA intermediate to its mature form.</text>
</comment>
<feature type="domain" description="CRISPR type III-associated protein" evidence="7">
    <location>
        <begin position="232"/>
        <end position="379"/>
    </location>
</feature>
<dbReference type="PANTHER" id="PTHR38007">
    <property type="entry name" value="CRISPR SYSTEM CMS PROTEIN CSM5"/>
    <property type="match status" value="1"/>
</dbReference>
<sequence>MGGAVSMSSCRVHLRTLSPVRIGWPAPKHGDGMIVIGLRAYVVDPYRLALELERRGLLEAYIEYAGPGGNYLLGVEDITNWQTFLSRLHQAGTAAEPSPGKRIWELLPNSIRDTISRTAGTRRASPQPEDTSAVINALNTSVLSNTGLYDADNFAEVDLKRKERCLLGLRTPRTPEQTRELNRSLLMSSYRNLLKRSSEGLTGFLEANLPGAEVEALARAVASGVVHAGRAGGFIQNGVGRYMIPGSSVKGCLRTAVVFHMLERIGMTDPDKYEEFLPRSAASKARNFWRLSGRKRVNDQRTFSKGMVGALLGPEPHQDLFRAVRIPDIELPDNSVRDERAVVYCIQGRSLRRSRTADRPIPCQCIIENTEIEFRLDVNLTLLSRLAAELGVETPFNDAAGLVTLGTEFAARVWAHERAEWQGLTGENPGGIPDFYGENSDPVLRLGWGTGMTGTTVILLLDQALRTALRNVSAGRDKGGAGPRSRRLIERNQRLEAPLGWMLVTSVEAL</sequence>
<dbReference type="GO" id="GO:0003723">
    <property type="term" value="F:RNA binding"/>
    <property type="evidence" value="ECO:0007669"/>
    <property type="project" value="UniProtKB-KW"/>
</dbReference>
<comment type="caution">
    <text evidence="8">The sequence shown here is derived from an EMBL/GenBank/DDBJ whole genome shotgun (WGS) entry which is preliminary data.</text>
</comment>
<dbReference type="InterPro" id="IPR005537">
    <property type="entry name" value="RAMP_III_fam"/>
</dbReference>
<dbReference type="PANTHER" id="PTHR38007:SF1">
    <property type="entry name" value="CRISPR SYSTEM CMS PROTEIN CSM5"/>
    <property type="match status" value="1"/>
</dbReference>
<evidence type="ECO:0000313" key="8">
    <source>
        <dbReference type="EMBL" id="HDQ99903.1"/>
    </source>
</evidence>
<evidence type="ECO:0000256" key="6">
    <source>
        <dbReference type="ARBA" id="ARBA00031720"/>
    </source>
</evidence>
<evidence type="ECO:0000256" key="5">
    <source>
        <dbReference type="ARBA" id="ARBA00023118"/>
    </source>
</evidence>
<dbReference type="NCBIfam" id="TIGR01899">
    <property type="entry name" value="cas_TM1807_csm5"/>
    <property type="match status" value="1"/>
</dbReference>